<gene>
    <name evidence="1" type="ORF">SAMN05421790_105237</name>
</gene>
<accession>A0A1N7M6M8</accession>
<evidence type="ECO:0000313" key="1">
    <source>
        <dbReference type="EMBL" id="SIS81730.1"/>
    </source>
</evidence>
<proteinExistence type="predicted"/>
<dbReference type="Proteomes" id="UP000186795">
    <property type="component" value="Unassembled WGS sequence"/>
</dbReference>
<sequence>MQTLHPRDFKKYDIIDQLMANVGSNTGEVQVCGL</sequence>
<keyword evidence="2" id="KW-1185">Reference proteome</keyword>
<dbReference type="EMBL" id="FTOD01000005">
    <property type="protein sequence ID" value="SIS81730.1"/>
    <property type="molecule type" value="Genomic_DNA"/>
</dbReference>
<name>A0A1N7M6M8_9BACL</name>
<organism evidence="1 2">
    <name type="scientific">Kroppenstedtia eburnea</name>
    <dbReference type="NCBI Taxonomy" id="714067"/>
    <lineage>
        <taxon>Bacteria</taxon>
        <taxon>Bacillati</taxon>
        <taxon>Bacillota</taxon>
        <taxon>Bacilli</taxon>
        <taxon>Bacillales</taxon>
        <taxon>Thermoactinomycetaceae</taxon>
        <taxon>Kroppenstedtia</taxon>
    </lineage>
</organism>
<protein>
    <submittedName>
        <fullName evidence="1">Uncharacterized protein</fullName>
    </submittedName>
</protein>
<dbReference type="AlphaFoldDB" id="A0A1N7M6M8"/>
<evidence type="ECO:0000313" key="2">
    <source>
        <dbReference type="Proteomes" id="UP000186795"/>
    </source>
</evidence>
<reference evidence="2" key="1">
    <citation type="submission" date="2017-01" db="EMBL/GenBank/DDBJ databases">
        <authorList>
            <person name="Varghese N."/>
            <person name="Submissions S."/>
        </authorList>
    </citation>
    <scope>NUCLEOTIDE SEQUENCE [LARGE SCALE GENOMIC DNA]</scope>
    <source>
        <strain evidence="2">DSM 45196</strain>
    </source>
</reference>